<evidence type="ECO:0000256" key="1">
    <source>
        <dbReference type="ARBA" id="ARBA00004141"/>
    </source>
</evidence>
<keyword evidence="4 5" id="KW-0472">Membrane</keyword>
<keyword evidence="3 5" id="KW-1133">Transmembrane helix</keyword>
<dbReference type="GO" id="GO:0005783">
    <property type="term" value="C:endoplasmic reticulum"/>
    <property type="evidence" value="ECO:0007669"/>
    <property type="project" value="TreeGrafter"/>
</dbReference>
<feature type="transmembrane region" description="Helical" evidence="5">
    <location>
        <begin position="7"/>
        <end position="29"/>
    </location>
</feature>
<evidence type="ECO:0000256" key="5">
    <source>
        <dbReference type="SAM" id="Phobius"/>
    </source>
</evidence>
<dbReference type="Proteomes" id="UP000095280">
    <property type="component" value="Unplaced"/>
</dbReference>
<feature type="transmembrane region" description="Helical" evidence="5">
    <location>
        <begin position="280"/>
        <end position="297"/>
    </location>
</feature>
<dbReference type="Pfam" id="PF06423">
    <property type="entry name" value="GWT1"/>
    <property type="match status" value="1"/>
</dbReference>
<evidence type="ECO:0000313" key="6">
    <source>
        <dbReference type="Proteomes" id="UP000095280"/>
    </source>
</evidence>
<feature type="transmembrane region" description="Helical" evidence="5">
    <location>
        <begin position="188"/>
        <end position="207"/>
    </location>
</feature>
<dbReference type="PANTHER" id="PTHR20661">
    <property type="entry name" value="PHOSPHATIDYLINOSITOL-GLYCAN BIOSYNTHESIS CLASS W PROTEIN"/>
    <property type="match status" value="1"/>
</dbReference>
<sequence length="656" mass="71605">ALALRKAALQSIILTVCGLIKTLLVVLSIRIYSIEYDESWTEYGVHWNAYYSLAVARGLGATLELLVLPRSLPPLAAALASAAAHELLLAGGLAELVLAPGQPQSHNRSNLIGQNREGLASIPGLVTLYFCGLQLGRWMKPTESGSKFAVPVRLLALMVAAAAVRPLTMASDGFWLLPESRRLMNPAYCGWLLAFSCFNLGGVWLVLEAADRLRVMAEPRDSCDSTAGAAETRRTPIHLQEVDSTGLLYFLISNLLTGLFNLLLSRLFPNRESLDGAPCFLIILAYTAAAFSCSRLARWQKSASQGALHGLGANKGRATGSVRGAGVSQQTVDITPSSRLTSPVGCLQREQQHLLHRLWAVRLGADEMACELESPTAHAAIECRVGDSLDADVEGGAQQASVRRIDLLFFSIQLTTQNRDRALQGGWQSALRAVEIFDDSARRSDFPISASVFSTPLCANQHYASVQPCYKPPNFISTSTTCVCISSDFVGHWPSPRRSFWTFKQVAAAKCGALRNAQHRYQAEMEALWRILTAIAAVLMQTFGRSAGQSEGLDGTEQEILEAVMFENETKVSRYLQTPHNSPNGQMYSCRHATWAAQLGRAAAGLRWAAAQLIRAVTHRRGELFLKRLLPLSDVIAFAFAAYQLFYELQLFGHLG</sequence>
<feature type="transmembrane region" description="Helical" evidence="5">
    <location>
        <begin position="118"/>
        <end position="136"/>
    </location>
</feature>
<dbReference type="GO" id="GO:0032216">
    <property type="term" value="F:glucosaminyl-phosphatidylinositol O-acyltransferase activity"/>
    <property type="evidence" value="ECO:0007669"/>
    <property type="project" value="TreeGrafter"/>
</dbReference>
<keyword evidence="2 5" id="KW-0812">Transmembrane</keyword>
<dbReference type="PANTHER" id="PTHR20661:SF0">
    <property type="entry name" value="PHOSPHATIDYLINOSITOL-GLYCAN BIOSYNTHESIS CLASS W PROTEIN"/>
    <property type="match status" value="1"/>
</dbReference>
<protein>
    <submittedName>
        <fullName evidence="7">Lipase_3 domain-containing protein</fullName>
    </submittedName>
</protein>
<evidence type="ECO:0000256" key="3">
    <source>
        <dbReference type="ARBA" id="ARBA00022989"/>
    </source>
</evidence>
<evidence type="ECO:0000256" key="4">
    <source>
        <dbReference type="ARBA" id="ARBA00023136"/>
    </source>
</evidence>
<evidence type="ECO:0000256" key="2">
    <source>
        <dbReference type="ARBA" id="ARBA00022692"/>
    </source>
</evidence>
<keyword evidence="6" id="KW-1185">Reference proteome</keyword>
<reference evidence="7" key="1">
    <citation type="submission" date="2016-11" db="UniProtKB">
        <authorList>
            <consortium name="WormBaseParasite"/>
        </authorList>
    </citation>
    <scope>IDENTIFICATION</scope>
</reference>
<organism evidence="6 7">
    <name type="scientific">Macrostomum lignano</name>
    <dbReference type="NCBI Taxonomy" id="282301"/>
    <lineage>
        <taxon>Eukaryota</taxon>
        <taxon>Metazoa</taxon>
        <taxon>Spiralia</taxon>
        <taxon>Lophotrochozoa</taxon>
        <taxon>Platyhelminthes</taxon>
        <taxon>Rhabditophora</taxon>
        <taxon>Macrostomorpha</taxon>
        <taxon>Macrostomida</taxon>
        <taxon>Macrostomidae</taxon>
        <taxon>Macrostomum</taxon>
    </lineage>
</organism>
<feature type="transmembrane region" description="Helical" evidence="5">
    <location>
        <begin position="148"/>
        <end position="168"/>
    </location>
</feature>
<dbReference type="GO" id="GO:0072659">
    <property type="term" value="P:protein localization to plasma membrane"/>
    <property type="evidence" value="ECO:0007669"/>
    <property type="project" value="TreeGrafter"/>
</dbReference>
<dbReference type="WBParaSite" id="maker-uti_cns_0011367-snap-gene-0.3-mRNA-1">
    <property type="protein sequence ID" value="maker-uti_cns_0011367-snap-gene-0.3-mRNA-1"/>
    <property type="gene ID" value="maker-uti_cns_0011367-snap-gene-0.3"/>
</dbReference>
<evidence type="ECO:0000313" key="7">
    <source>
        <dbReference type="WBParaSite" id="maker-uti_cns_0011367-snap-gene-0.3-mRNA-1"/>
    </source>
</evidence>
<dbReference type="GO" id="GO:0016020">
    <property type="term" value="C:membrane"/>
    <property type="evidence" value="ECO:0007669"/>
    <property type="project" value="UniProtKB-SubCell"/>
</dbReference>
<comment type="subcellular location">
    <subcellularLocation>
        <location evidence="1">Membrane</location>
        <topology evidence="1">Multi-pass membrane protein</topology>
    </subcellularLocation>
</comment>
<dbReference type="AlphaFoldDB" id="A0A1I8IB16"/>
<dbReference type="InterPro" id="IPR009447">
    <property type="entry name" value="PIGW/GWT1"/>
</dbReference>
<dbReference type="GO" id="GO:0006506">
    <property type="term" value="P:GPI anchor biosynthetic process"/>
    <property type="evidence" value="ECO:0007669"/>
    <property type="project" value="InterPro"/>
</dbReference>
<proteinExistence type="predicted"/>
<feature type="transmembrane region" description="Helical" evidence="5">
    <location>
        <begin position="247"/>
        <end position="268"/>
    </location>
</feature>
<accession>A0A1I8IB16</accession>
<name>A0A1I8IB16_9PLAT</name>
<feature type="transmembrane region" description="Helical" evidence="5">
    <location>
        <begin position="629"/>
        <end position="647"/>
    </location>
</feature>